<dbReference type="Pfam" id="PF00018">
    <property type="entry name" value="SH3_1"/>
    <property type="match status" value="1"/>
</dbReference>
<dbReference type="ExpressionAtlas" id="A0A2R8VHI5">
    <property type="expression patterns" value="baseline and differential"/>
</dbReference>
<dbReference type="GeneTree" id="ENSGT00940000157307"/>
<gene>
    <name evidence="3 4" type="primary">Grap2</name>
</gene>
<keyword evidence="5" id="KW-1185">Reference proteome</keyword>
<name>A0A2R8VHI5_MOUSE</name>
<dbReference type="SUPFAM" id="SSF50044">
    <property type="entry name" value="SH3-domain"/>
    <property type="match status" value="1"/>
</dbReference>
<dbReference type="SMR" id="A0A2R8VHI5"/>
<dbReference type="Gene3D" id="2.30.30.40">
    <property type="entry name" value="SH3 Domains"/>
    <property type="match status" value="1"/>
</dbReference>
<reference evidence="3" key="3">
    <citation type="submission" date="2025-08" db="UniProtKB">
        <authorList>
            <consortium name="Ensembl"/>
        </authorList>
    </citation>
    <scope>IDENTIFICATION</scope>
    <source>
        <strain evidence="3">C57BL/6J</strain>
    </source>
</reference>
<evidence type="ECO:0000313" key="3">
    <source>
        <dbReference type="Ensembl" id="ENSMUSP00000155135.2"/>
    </source>
</evidence>
<evidence type="ECO:0000313" key="4">
    <source>
        <dbReference type="MGI" id="MGI:1333842"/>
    </source>
</evidence>
<organism evidence="3 5">
    <name type="scientific">Mus musculus</name>
    <name type="common">Mouse</name>
    <dbReference type="NCBI Taxonomy" id="10090"/>
    <lineage>
        <taxon>Eukaryota</taxon>
        <taxon>Metazoa</taxon>
        <taxon>Chordata</taxon>
        <taxon>Craniata</taxon>
        <taxon>Vertebrata</taxon>
        <taxon>Euteleostomi</taxon>
        <taxon>Mammalia</taxon>
        <taxon>Eutheria</taxon>
        <taxon>Euarchontoglires</taxon>
        <taxon>Glires</taxon>
        <taxon>Rodentia</taxon>
        <taxon>Myomorpha</taxon>
        <taxon>Muroidea</taxon>
        <taxon>Muridae</taxon>
        <taxon>Murinae</taxon>
        <taxon>Mus</taxon>
        <taxon>Mus</taxon>
    </lineage>
</organism>
<dbReference type="Proteomes" id="UP000000589">
    <property type="component" value="Chromosome 15"/>
</dbReference>
<reference evidence="3 5" key="2">
    <citation type="journal article" date="2011" name="PLoS Biol.">
        <title>Modernizing reference genome assemblies.</title>
        <authorList>
            <person name="Church D.M."/>
            <person name="Schneider V.A."/>
            <person name="Graves T."/>
            <person name="Auger K."/>
            <person name="Cunningham F."/>
            <person name="Bouk N."/>
            <person name="Chen H.C."/>
            <person name="Agarwala R."/>
            <person name="McLaren W.M."/>
            <person name="Ritchie G.R."/>
            <person name="Albracht D."/>
            <person name="Kremitzki M."/>
            <person name="Rock S."/>
            <person name="Kotkiewicz H."/>
            <person name="Kremitzki C."/>
            <person name="Wollam A."/>
            <person name="Trani L."/>
            <person name="Fulton L."/>
            <person name="Fulton R."/>
            <person name="Matthews L."/>
            <person name="Whitehead S."/>
            <person name="Chow W."/>
            <person name="Torrance J."/>
            <person name="Dunn M."/>
            <person name="Harden G."/>
            <person name="Threadgold G."/>
            <person name="Wood J."/>
            <person name="Collins J."/>
            <person name="Heath P."/>
            <person name="Griffiths G."/>
            <person name="Pelan S."/>
            <person name="Grafham D."/>
            <person name="Eichler E.E."/>
            <person name="Weinstock G."/>
            <person name="Mardis E.R."/>
            <person name="Wilson R.K."/>
            <person name="Howe K."/>
            <person name="Flicek P."/>
            <person name="Hubbard T."/>
        </authorList>
    </citation>
    <scope>NUCLEOTIDE SEQUENCE [LARGE SCALE GENOMIC DNA]</scope>
    <source>
        <strain evidence="3 5">C57BL/6J</strain>
    </source>
</reference>
<proteinExistence type="predicted"/>
<keyword evidence="1" id="KW-0728">SH3 domain</keyword>
<dbReference type="InterPro" id="IPR001452">
    <property type="entry name" value="SH3_domain"/>
</dbReference>
<reference evidence="3" key="4">
    <citation type="submission" date="2025-09" db="UniProtKB">
        <authorList>
            <consortium name="Ensembl"/>
        </authorList>
    </citation>
    <scope>IDENTIFICATION</scope>
    <source>
        <strain evidence="3">C57BL/6J</strain>
    </source>
</reference>
<dbReference type="VEuPathDB" id="HostDB:ENSMUSG00000042351"/>
<dbReference type="Antibodypedia" id="236">
    <property type="antibodies" value="507 antibodies from 38 providers"/>
</dbReference>
<dbReference type="Bgee" id="ENSMUSG00000042351">
    <property type="expression patterns" value="Expressed in thymus and 56 other cell types or tissues"/>
</dbReference>
<evidence type="ECO:0000259" key="2">
    <source>
        <dbReference type="Pfam" id="PF00018"/>
    </source>
</evidence>
<dbReference type="AGR" id="MGI:1333842"/>
<dbReference type="AlphaFoldDB" id="A0A2R8VHI5"/>
<feature type="domain" description="SH3" evidence="2">
    <location>
        <begin position="5"/>
        <end position="26"/>
    </location>
</feature>
<evidence type="ECO:0000313" key="5">
    <source>
        <dbReference type="Proteomes" id="UP000000589"/>
    </source>
</evidence>
<sequence>MEATAKFDFMASGEDELSFRTGDILKMWAHAHNPSTREVEAGGSRVPRPALAT</sequence>
<protein>
    <submittedName>
        <fullName evidence="3">GRB2-related adaptor protein 2</fullName>
    </submittedName>
</protein>
<dbReference type="InterPro" id="IPR036028">
    <property type="entry name" value="SH3-like_dom_sf"/>
</dbReference>
<dbReference type="MGI" id="MGI:1333842">
    <property type="gene designation" value="Grap2"/>
</dbReference>
<accession>A0A2R8VHI5</accession>
<dbReference type="Ensembl" id="ENSMUST00000230573.2">
    <property type="protein sequence ID" value="ENSMUSP00000155135.2"/>
    <property type="gene ID" value="ENSMUSG00000042351.10"/>
</dbReference>
<reference evidence="3 5" key="1">
    <citation type="journal article" date="2009" name="PLoS Biol.">
        <title>Lineage-specific biology revealed by a finished genome assembly of the mouse.</title>
        <authorList>
            <consortium name="Mouse Genome Sequencing Consortium"/>
            <person name="Church D.M."/>
            <person name="Goodstadt L."/>
            <person name="Hillier L.W."/>
            <person name="Zody M.C."/>
            <person name="Goldstein S."/>
            <person name="She X."/>
            <person name="Bult C.J."/>
            <person name="Agarwala R."/>
            <person name="Cherry J.L."/>
            <person name="DiCuccio M."/>
            <person name="Hlavina W."/>
            <person name="Kapustin Y."/>
            <person name="Meric P."/>
            <person name="Maglott D."/>
            <person name="Birtle Z."/>
            <person name="Marques A.C."/>
            <person name="Graves T."/>
            <person name="Zhou S."/>
            <person name="Teague B."/>
            <person name="Potamousis K."/>
            <person name="Churas C."/>
            <person name="Place M."/>
            <person name="Herschleb J."/>
            <person name="Runnheim R."/>
            <person name="Forrest D."/>
            <person name="Amos-Landgraf J."/>
            <person name="Schwartz D.C."/>
            <person name="Cheng Z."/>
            <person name="Lindblad-Toh K."/>
            <person name="Eichler E.E."/>
            <person name="Ponting C.P."/>
        </authorList>
    </citation>
    <scope>NUCLEOTIDE SEQUENCE [LARGE SCALE GENOMIC DNA]</scope>
    <source>
        <strain evidence="3 5">C57BL/6J</strain>
    </source>
</reference>
<evidence type="ECO:0000256" key="1">
    <source>
        <dbReference type="ARBA" id="ARBA00022443"/>
    </source>
</evidence>